<dbReference type="InterPro" id="IPR035163">
    <property type="entry name" value="Pom"/>
</dbReference>
<proteinExistence type="predicted"/>
<dbReference type="Gene3D" id="2.40.128.90">
    <property type="entry name" value="OMPT-like"/>
    <property type="match status" value="1"/>
</dbReference>
<dbReference type="EMBL" id="UOFV01000528">
    <property type="protein sequence ID" value="VAX05298.1"/>
    <property type="molecule type" value="Genomic_DNA"/>
</dbReference>
<accession>A0A3B1B1G8</accession>
<dbReference type="InterPro" id="IPR053724">
    <property type="entry name" value="OMP_A26_sf"/>
</dbReference>
<dbReference type="AlphaFoldDB" id="A0A3B1B1G8"/>
<gene>
    <name evidence="2" type="ORF">MNBD_GAMMA19-1696</name>
</gene>
<sequence>MTFLAYSRHVFLFVLLGVPPGVVLATAEQTSGSLSLGYRVDSLDWNIRAVNSGPNILSELEWKDMDISQLRGELSGSNDANIYFRGQASYGWVWDGRNRDSDYAGDNRSLEFSRSSNSVDGSKMLDLSAGLGMIFSAGAADQWQIVP</sequence>
<feature type="non-terminal residue" evidence="2">
    <location>
        <position position="147"/>
    </location>
</feature>
<evidence type="ECO:0000259" key="1">
    <source>
        <dbReference type="Pfam" id="PF17251"/>
    </source>
</evidence>
<feature type="domain" description="Protochlamydia outer membrane protein" evidence="1">
    <location>
        <begin position="34"/>
        <end position="136"/>
    </location>
</feature>
<name>A0A3B1B1G8_9ZZZZ</name>
<reference evidence="2" key="1">
    <citation type="submission" date="2018-06" db="EMBL/GenBank/DDBJ databases">
        <authorList>
            <person name="Zhirakovskaya E."/>
        </authorList>
    </citation>
    <scope>NUCLEOTIDE SEQUENCE</scope>
</reference>
<evidence type="ECO:0000313" key="2">
    <source>
        <dbReference type="EMBL" id="VAX05298.1"/>
    </source>
</evidence>
<protein>
    <recommendedName>
        <fullName evidence="1">Protochlamydia outer membrane protein domain-containing protein</fullName>
    </recommendedName>
</protein>
<dbReference type="Pfam" id="PF17251">
    <property type="entry name" value="Pom"/>
    <property type="match status" value="1"/>
</dbReference>
<organism evidence="2">
    <name type="scientific">hydrothermal vent metagenome</name>
    <dbReference type="NCBI Taxonomy" id="652676"/>
    <lineage>
        <taxon>unclassified sequences</taxon>
        <taxon>metagenomes</taxon>
        <taxon>ecological metagenomes</taxon>
    </lineage>
</organism>